<comment type="caution">
    <text evidence="2">The sequence shown here is derived from an EMBL/GenBank/DDBJ whole genome shotgun (WGS) entry which is preliminary data.</text>
</comment>
<evidence type="ECO:0000313" key="2">
    <source>
        <dbReference type="EMBL" id="MWB93800.1"/>
    </source>
</evidence>
<organism evidence="2 3">
    <name type="scientific">Flavobacterium hydrocarbonoxydans</name>
    <dbReference type="NCBI Taxonomy" id="2683249"/>
    <lineage>
        <taxon>Bacteria</taxon>
        <taxon>Pseudomonadati</taxon>
        <taxon>Bacteroidota</taxon>
        <taxon>Flavobacteriia</taxon>
        <taxon>Flavobacteriales</taxon>
        <taxon>Flavobacteriaceae</taxon>
        <taxon>Flavobacterium</taxon>
    </lineage>
</organism>
<proteinExistence type="predicted"/>
<sequence length="174" mass="20086">MNSKLLSILMLLFVMVSCKQNTENETTSKDNFSVIIEGVFAKNDRLQVFYLTADKDWNDESSIHVPVYASPEMQKLKIELPEKISPTNIRVDVGENESQLNITLKNISVVYKNDTISGDSDNFKTLFYPNEFITWDPVYFGYKLSKINEAYDPYFMGTDLLIDKLELIKDQTKE</sequence>
<dbReference type="AlphaFoldDB" id="A0A6I4NGW1"/>
<dbReference type="RefSeq" id="WP_160373719.1">
    <property type="nucleotide sequence ID" value="NZ_WSTB01000002.1"/>
</dbReference>
<gene>
    <name evidence="2" type="ORF">GON26_05470</name>
</gene>
<feature type="signal peptide" evidence="1">
    <location>
        <begin position="1"/>
        <end position="19"/>
    </location>
</feature>
<protein>
    <recommendedName>
        <fullName evidence="4">Lipoprotein</fullName>
    </recommendedName>
</protein>
<name>A0A6I4NGW1_9FLAO</name>
<evidence type="ECO:0008006" key="4">
    <source>
        <dbReference type="Google" id="ProtNLM"/>
    </source>
</evidence>
<keyword evidence="3" id="KW-1185">Reference proteome</keyword>
<reference evidence="2 3" key="1">
    <citation type="submission" date="2019-12" db="EMBL/GenBank/DDBJ databases">
        <authorList>
            <person name="Kim Y.S."/>
        </authorList>
    </citation>
    <scope>NUCLEOTIDE SEQUENCE [LARGE SCALE GENOMIC DNA]</scope>
    <source>
        <strain evidence="2 3">GA093</strain>
    </source>
</reference>
<keyword evidence="1" id="KW-0732">Signal</keyword>
<evidence type="ECO:0000256" key="1">
    <source>
        <dbReference type="SAM" id="SignalP"/>
    </source>
</evidence>
<feature type="chain" id="PRO_5026220266" description="Lipoprotein" evidence="1">
    <location>
        <begin position="20"/>
        <end position="174"/>
    </location>
</feature>
<dbReference type="PROSITE" id="PS51257">
    <property type="entry name" value="PROKAR_LIPOPROTEIN"/>
    <property type="match status" value="1"/>
</dbReference>
<dbReference type="EMBL" id="WSTB01000002">
    <property type="protein sequence ID" value="MWB93800.1"/>
    <property type="molecule type" value="Genomic_DNA"/>
</dbReference>
<dbReference type="Proteomes" id="UP000471501">
    <property type="component" value="Unassembled WGS sequence"/>
</dbReference>
<accession>A0A6I4NGW1</accession>
<evidence type="ECO:0000313" key="3">
    <source>
        <dbReference type="Proteomes" id="UP000471501"/>
    </source>
</evidence>